<feature type="compositionally biased region" description="Basic and acidic residues" evidence="1">
    <location>
        <begin position="154"/>
        <end position="170"/>
    </location>
</feature>
<reference evidence="3 4" key="1">
    <citation type="journal article" date="2019" name="Int. J. Syst. Evol. Microbiol.">
        <title>Rufibacter sediminis sp. nov., isolated from freshwater lake sediment.</title>
        <authorList>
            <person name="Qu J.H."/>
            <person name="Zhang L.J."/>
            <person name="Fu Y.H."/>
            <person name="Li H.F."/>
        </authorList>
    </citation>
    <scope>NUCLEOTIDE SEQUENCE [LARGE SCALE GENOMIC DNA]</scope>
    <source>
        <strain evidence="3 4">H-1</strain>
    </source>
</reference>
<name>A0ABR6VTX1_9BACT</name>
<dbReference type="Pfam" id="PF21821">
    <property type="entry name" value="Dit_like"/>
    <property type="match status" value="1"/>
</dbReference>
<dbReference type="Proteomes" id="UP000659698">
    <property type="component" value="Unassembled WGS sequence"/>
</dbReference>
<evidence type="ECO:0000313" key="4">
    <source>
        <dbReference type="Proteomes" id="UP000659698"/>
    </source>
</evidence>
<dbReference type="EMBL" id="JACOAF010000030">
    <property type="protein sequence ID" value="MBC3540662.1"/>
    <property type="molecule type" value="Genomic_DNA"/>
</dbReference>
<evidence type="ECO:0000313" key="3">
    <source>
        <dbReference type="EMBL" id="MBC3540662.1"/>
    </source>
</evidence>
<gene>
    <name evidence="3" type="ORF">H7U12_13290</name>
</gene>
<proteinExistence type="predicted"/>
<accession>A0ABR6VTX1</accession>
<evidence type="ECO:0000256" key="1">
    <source>
        <dbReference type="SAM" id="MobiDB-lite"/>
    </source>
</evidence>
<comment type="caution">
    <text evidence="3">The sequence shown here is derived from an EMBL/GenBank/DDBJ whole genome shotgun (WGS) entry which is preliminary data.</text>
</comment>
<feature type="region of interest" description="Disordered" evidence="1">
    <location>
        <begin position="152"/>
        <end position="181"/>
    </location>
</feature>
<dbReference type="RefSeq" id="WP_186638699.1">
    <property type="nucleotide sequence ID" value="NZ_JACOAF010000030.1"/>
</dbReference>
<feature type="domain" description="Dit-like phage tail protein N-terminal" evidence="2">
    <location>
        <begin position="24"/>
        <end position="149"/>
    </location>
</feature>
<protein>
    <recommendedName>
        <fullName evidence="2">Dit-like phage tail protein N-terminal domain-containing protein</fullName>
    </recommendedName>
</protein>
<sequence>MADPLSILFSQVPGRRASIGAVTLDATVNESHQYLANVTTHPIESGGFVTDHVYEEPREVTIEGEITSSPVIFFGNLGGLSDRRIEAYDQLVSLYKTRDIVTLVTGLKIYTDMVIQSLSFPRDQKTGGRLQFSASFKEARKVSSQVIGVASEKAAADKKDKVAGNKDLGRQEATNATPAQEEKAKVKRSLLLDIIQ</sequence>
<evidence type="ECO:0000259" key="2">
    <source>
        <dbReference type="Pfam" id="PF21821"/>
    </source>
</evidence>
<organism evidence="3 4">
    <name type="scientific">Rufibacter sediminis</name>
    <dbReference type="NCBI Taxonomy" id="2762756"/>
    <lineage>
        <taxon>Bacteria</taxon>
        <taxon>Pseudomonadati</taxon>
        <taxon>Bacteroidota</taxon>
        <taxon>Cytophagia</taxon>
        <taxon>Cytophagales</taxon>
        <taxon>Hymenobacteraceae</taxon>
        <taxon>Rufibacter</taxon>
    </lineage>
</organism>
<keyword evidence="4" id="KW-1185">Reference proteome</keyword>
<dbReference type="InterPro" id="IPR048494">
    <property type="entry name" value="Dit-like_N"/>
</dbReference>